<dbReference type="AlphaFoldDB" id="A0ABD3EBR0"/>
<evidence type="ECO:0000313" key="2">
    <source>
        <dbReference type="EMBL" id="KAL3650561.1"/>
    </source>
</evidence>
<feature type="compositionally biased region" description="Pro residues" evidence="1">
    <location>
        <begin position="30"/>
        <end position="41"/>
    </location>
</feature>
<evidence type="ECO:0000256" key="1">
    <source>
        <dbReference type="SAM" id="MobiDB-lite"/>
    </source>
</evidence>
<proteinExistence type="predicted"/>
<protein>
    <submittedName>
        <fullName evidence="2">Uncharacterized protein</fullName>
    </submittedName>
</protein>
<feature type="region of interest" description="Disordered" evidence="1">
    <location>
        <begin position="1"/>
        <end position="43"/>
    </location>
</feature>
<reference evidence="3" key="1">
    <citation type="journal article" date="2024" name="IScience">
        <title>Strigolactones Initiate the Formation of Haustorium-like Structures in Castilleja.</title>
        <authorList>
            <person name="Buerger M."/>
            <person name="Peterson D."/>
            <person name="Chory J."/>
        </authorList>
    </citation>
    <scope>NUCLEOTIDE SEQUENCE [LARGE SCALE GENOMIC DNA]</scope>
</reference>
<gene>
    <name evidence="2" type="ORF">CASFOL_006964</name>
</gene>
<organism evidence="2 3">
    <name type="scientific">Castilleja foliolosa</name>
    <dbReference type="NCBI Taxonomy" id="1961234"/>
    <lineage>
        <taxon>Eukaryota</taxon>
        <taxon>Viridiplantae</taxon>
        <taxon>Streptophyta</taxon>
        <taxon>Embryophyta</taxon>
        <taxon>Tracheophyta</taxon>
        <taxon>Spermatophyta</taxon>
        <taxon>Magnoliopsida</taxon>
        <taxon>eudicotyledons</taxon>
        <taxon>Gunneridae</taxon>
        <taxon>Pentapetalae</taxon>
        <taxon>asterids</taxon>
        <taxon>lamiids</taxon>
        <taxon>Lamiales</taxon>
        <taxon>Orobanchaceae</taxon>
        <taxon>Pedicularideae</taxon>
        <taxon>Castillejinae</taxon>
        <taxon>Castilleja</taxon>
    </lineage>
</organism>
<name>A0ABD3EBR0_9LAMI</name>
<sequence>MRFEVDDHHGPNHTPKLTLSKLPYRKPIRHPPPPMQTPPLHQPASIPFRWELAPGKPISISGLAADGGKCLDLPPRLVTLNDRDGKITRMPSPATVLDGPYEGRSLSLACTFSFRRAGREDGPKLVKRGGCGKFGSGRWGRGSYADEKKIGRGNLDISHSLGDFFRSEGCVKVRRVGKRKSFFGLVTFMRALSRRYRGGARIR</sequence>
<accession>A0ABD3EBR0</accession>
<dbReference type="PANTHER" id="PTHR34371:SF6">
    <property type="entry name" value="MEMBRANE-ASSOCIATED KINASE REGULATOR 6"/>
    <property type="match status" value="1"/>
</dbReference>
<evidence type="ECO:0000313" key="3">
    <source>
        <dbReference type="Proteomes" id="UP001632038"/>
    </source>
</evidence>
<comment type="caution">
    <text evidence="2">The sequence shown here is derived from an EMBL/GenBank/DDBJ whole genome shotgun (WGS) entry which is preliminary data.</text>
</comment>
<feature type="compositionally biased region" description="Basic and acidic residues" evidence="1">
    <location>
        <begin position="1"/>
        <end position="10"/>
    </location>
</feature>
<dbReference type="PANTHER" id="PTHR34371">
    <property type="entry name" value="OS01G0551000 PROTEIN"/>
    <property type="match status" value="1"/>
</dbReference>
<keyword evidence="3" id="KW-1185">Reference proteome</keyword>
<dbReference type="Proteomes" id="UP001632038">
    <property type="component" value="Unassembled WGS sequence"/>
</dbReference>
<dbReference type="EMBL" id="JAVIJP010000007">
    <property type="protein sequence ID" value="KAL3650561.1"/>
    <property type="molecule type" value="Genomic_DNA"/>
</dbReference>